<dbReference type="OrthoDB" id="6388191at2"/>
<dbReference type="RefSeq" id="WP_126619317.1">
    <property type="nucleotide sequence ID" value="NZ_JBHUCY010000066.1"/>
</dbReference>
<accession>A0A3S0KVG5</accession>
<protein>
    <submittedName>
        <fullName evidence="1">Major capsid protein</fullName>
    </submittedName>
</protein>
<evidence type="ECO:0000313" key="2">
    <source>
        <dbReference type="Proteomes" id="UP000277007"/>
    </source>
</evidence>
<dbReference type="AlphaFoldDB" id="A0A3S0KVG5"/>
<dbReference type="InterPro" id="IPR005564">
    <property type="entry name" value="Major_capsid_GpE"/>
</dbReference>
<sequence length="351" mass="38296">MAELTLDIFNGDAFSAASMTSHVNENVPYVPGYVGSLGLFVGEGVYTTLVGFDDVNGALKLIQSSPRGAAPSQSTGEKAATRYLETVRFAREAVITADQIKGIRVPGTTNLLQTAERLVYRRVEGPTGIRAELSMTMEHLYLGAIDGQVYDADGTTVLWDYFTTYGVARPATVNVPFGSFTADEAKFDDLCMKIKRDVIKALNGFNLAGMTIVVACGDDFFDAVRSNKEVVNARKLGLTGVTKAPELFASQKAYSSFQYADIVWVNYRGSDDGKVSVPADEARLFALGVPGLFKTFFAPGDTWDTIEGEGLPVYMLQRPERQTSSQRAFEVQSNPLPMCLRPKSLRRLKKA</sequence>
<proteinExistence type="predicted"/>
<evidence type="ECO:0000313" key="1">
    <source>
        <dbReference type="EMBL" id="RTR16172.1"/>
    </source>
</evidence>
<organism evidence="1 2">
    <name type="scientific">Azospirillum griseum</name>
    <dbReference type="NCBI Taxonomy" id="2496639"/>
    <lineage>
        <taxon>Bacteria</taxon>
        <taxon>Pseudomonadati</taxon>
        <taxon>Pseudomonadota</taxon>
        <taxon>Alphaproteobacteria</taxon>
        <taxon>Rhodospirillales</taxon>
        <taxon>Azospirillaceae</taxon>
        <taxon>Azospirillum</taxon>
    </lineage>
</organism>
<dbReference type="Pfam" id="PF03864">
    <property type="entry name" value="Phage_cap_E"/>
    <property type="match status" value="1"/>
</dbReference>
<dbReference type="EMBL" id="RXMA01000027">
    <property type="protein sequence ID" value="RTR16172.1"/>
    <property type="molecule type" value="Genomic_DNA"/>
</dbReference>
<dbReference type="Proteomes" id="UP000277007">
    <property type="component" value="Unassembled WGS sequence"/>
</dbReference>
<name>A0A3S0KVG5_9PROT</name>
<gene>
    <name evidence="1" type="ORF">EJ903_21495</name>
</gene>
<reference evidence="1 2" key="1">
    <citation type="submission" date="2018-12" db="EMBL/GenBank/DDBJ databases">
        <authorList>
            <person name="Yang Y."/>
        </authorList>
    </citation>
    <scope>NUCLEOTIDE SEQUENCE [LARGE SCALE GENOMIC DNA]</scope>
    <source>
        <strain evidence="1 2">L-25-5w-1</strain>
    </source>
</reference>
<comment type="caution">
    <text evidence="1">The sequence shown here is derived from an EMBL/GenBank/DDBJ whole genome shotgun (WGS) entry which is preliminary data.</text>
</comment>
<keyword evidence="2" id="KW-1185">Reference proteome</keyword>